<proteinExistence type="predicted"/>
<keyword evidence="3" id="KW-1185">Reference proteome</keyword>
<evidence type="ECO:0000313" key="3">
    <source>
        <dbReference type="Proteomes" id="UP001057427"/>
    </source>
</evidence>
<evidence type="ECO:0000256" key="1">
    <source>
        <dbReference type="SAM" id="MobiDB-lite"/>
    </source>
</evidence>
<sequence length="222" mass="23945">MSTQDHRPDRDQTLFSVSGVDLPSFAPPLIQDPRDWRNVRRAAAPHLSHDAQAVDAIAAGMEQPTASYLIGGCVDLNGSSARPEGIYRSPPPNGLPDLSGLDIAIARPALPGDLRPTPPQPGASPFMPRPVVLPEKPMPAKIVIAVYLDDGRVFEYDVNTTSQAREHTAAIITGGYRSCQMDTSIGSSEEGVLEHYPPHRILKVKATGPGIRTNYPDRIRGT</sequence>
<feature type="region of interest" description="Disordered" evidence="1">
    <location>
        <begin position="109"/>
        <end position="129"/>
    </location>
</feature>
<reference evidence="2" key="1">
    <citation type="submission" date="2022-05" db="EMBL/GenBank/DDBJ databases">
        <authorList>
            <person name="Friedrich I."/>
            <person name="Poehlein A."/>
            <person name="Schneider D."/>
            <person name="Hertel R."/>
            <person name="Daniel R."/>
        </authorList>
    </citation>
    <scope>NUCLEOTIDE SEQUENCE</scope>
</reference>
<evidence type="ECO:0000313" key="2">
    <source>
        <dbReference type="EMBL" id="UTC29833.1"/>
    </source>
</evidence>
<protein>
    <submittedName>
        <fullName evidence="2">Uncharacterized protein</fullName>
    </submittedName>
</protein>
<accession>A0A9E7N6V5</accession>
<dbReference type="EMBL" id="ON529858">
    <property type="protein sequence ID" value="UTC29833.1"/>
    <property type="molecule type" value="Genomic_DNA"/>
</dbReference>
<organism evidence="2 3">
    <name type="scientific">Brevundimonas phage vB_BgoS-Bajun</name>
    <dbReference type="NCBI Taxonomy" id="2948594"/>
    <lineage>
        <taxon>Viruses</taxon>
        <taxon>Duplodnaviria</taxon>
        <taxon>Heunggongvirae</taxon>
        <taxon>Uroviricota</taxon>
        <taxon>Caudoviricetes</taxon>
        <taxon>Dolichocephalovirinae</taxon>
    </lineage>
</organism>
<name>A0A9E7N6V5_9CAUD</name>
<gene>
    <name evidence="2" type="ORF">BAJUN_02030</name>
</gene>
<dbReference type="Proteomes" id="UP001057427">
    <property type="component" value="Segment"/>
</dbReference>